<comment type="caution">
    <text evidence="6">The sequence shown here is derived from an EMBL/GenBank/DDBJ whole genome shotgun (WGS) entry which is preliminary data.</text>
</comment>
<dbReference type="InterPro" id="IPR001360">
    <property type="entry name" value="Glyco_hydro_1"/>
</dbReference>
<feature type="region of interest" description="Disordered" evidence="5">
    <location>
        <begin position="130"/>
        <end position="151"/>
    </location>
</feature>
<dbReference type="GO" id="GO:0016798">
    <property type="term" value="F:hydrolase activity, acting on glycosyl bonds"/>
    <property type="evidence" value="ECO:0007669"/>
    <property type="project" value="UniProtKB-KW"/>
</dbReference>
<dbReference type="PANTHER" id="PTHR10353">
    <property type="entry name" value="GLYCOSYL HYDROLASE"/>
    <property type="match status" value="1"/>
</dbReference>
<protein>
    <recommendedName>
        <fullName evidence="8">Beta-glucosidase</fullName>
    </recommendedName>
</protein>
<dbReference type="Pfam" id="PF00232">
    <property type="entry name" value="Glyco_hydro_1"/>
    <property type="match status" value="1"/>
</dbReference>
<evidence type="ECO:0000313" key="6">
    <source>
        <dbReference type="EMBL" id="KAL3639386.1"/>
    </source>
</evidence>
<evidence type="ECO:0000256" key="4">
    <source>
        <dbReference type="RuleBase" id="RU003690"/>
    </source>
</evidence>
<organism evidence="6 7">
    <name type="scientific">Castilleja foliolosa</name>
    <dbReference type="NCBI Taxonomy" id="1961234"/>
    <lineage>
        <taxon>Eukaryota</taxon>
        <taxon>Viridiplantae</taxon>
        <taxon>Streptophyta</taxon>
        <taxon>Embryophyta</taxon>
        <taxon>Tracheophyta</taxon>
        <taxon>Spermatophyta</taxon>
        <taxon>Magnoliopsida</taxon>
        <taxon>eudicotyledons</taxon>
        <taxon>Gunneridae</taxon>
        <taxon>Pentapetalae</taxon>
        <taxon>asterids</taxon>
        <taxon>lamiids</taxon>
        <taxon>Lamiales</taxon>
        <taxon>Orobanchaceae</taxon>
        <taxon>Pedicularideae</taxon>
        <taxon>Castillejinae</taxon>
        <taxon>Castilleja</taxon>
    </lineage>
</organism>
<keyword evidence="2" id="KW-0378">Hydrolase</keyword>
<keyword evidence="7" id="KW-1185">Reference proteome</keyword>
<evidence type="ECO:0000313" key="7">
    <source>
        <dbReference type="Proteomes" id="UP001632038"/>
    </source>
</evidence>
<dbReference type="PRINTS" id="PR00131">
    <property type="entry name" value="GLHYDRLASE1"/>
</dbReference>
<evidence type="ECO:0000256" key="1">
    <source>
        <dbReference type="ARBA" id="ARBA00010838"/>
    </source>
</evidence>
<evidence type="ECO:0000256" key="5">
    <source>
        <dbReference type="SAM" id="MobiDB-lite"/>
    </source>
</evidence>
<gene>
    <name evidence="6" type="ORF">CASFOL_017293</name>
</gene>
<evidence type="ECO:0000256" key="2">
    <source>
        <dbReference type="ARBA" id="ARBA00022801"/>
    </source>
</evidence>
<accession>A0ABD3DEN8</accession>
<dbReference type="PANTHER" id="PTHR10353:SF36">
    <property type="entry name" value="LP05116P"/>
    <property type="match status" value="1"/>
</dbReference>
<dbReference type="Gene3D" id="3.20.20.80">
    <property type="entry name" value="Glycosidases"/>
    <property type="match status" value="1"/>
</dbReference>
<keyword evidence="3" id="KW-0326">Glycosidase</keyword>
<evidence type="ECO:0008006" key="8">
    <source>
        <dbReference type="Google" id="ProtNLM"/>
    </source>
</evidence>
<dbReference type="SUPFAM" id="SSF51445">
    <property type="entry name" value="(Trans)glycosidases"/>
    <property type="match status" value="1"/>
</dbReference>
<comment type="similarity">
    <text evidence="1 4">Belongs to the glycosyl hydrolase 1 family.</text>
</comment>
<name>A0ABD3DEN8_9LAMI</name>
<dbReference type="Proteomes" id="UP001632038">
    <property type="component" value="Unassembled WGS sequence"/>
</dbReference>
<feature type="compositionally biased region" description="Low complexity" evidence="5">
    <location>
        <begin position="39"/>
        <end position="66"/>
    </location>
</feature>
<feature type="region of interest" description="Disordered" evidence="5">
    <location>
        <begin position="1"/>
        <end position="85"/>
    </location>
</feature>
<dbReference type="AlphaFoldDB" id="A0ABD3DEN8"/>
<dbReference type="EMBL" id="JAVIJP010000018">
    <property type="protein sequence ID" value="KAL3639386.1"/>
    <property type="molecule type" value="Genomic_DNA"/>
</dbReference>
<sequence length="310" mass="35019">MAVFRRGSGEFFPAKPFPNSRVHPDRRREAPTDRPLRSTPTARPDAASSPTATAALLPAPTAPIDAEPLRQQPDADSPLSGDRLLRSDGFPPRFDEFYSDGHLLRFGDFPAALYDIDGLVIEFGSHGFDELDDRSPTPKVPSLAENKDGEEIGEPCGSTWLRIVPWGIYELLVYMKNTYPDLPSVYITENGCSEINDHTLTATAACPDPIRTKYHQDHLANILQAINTDNMDIRGYFAWSWCDNFEWAEGYTVRFGLTYIDYVNNYTRHPKNSALWFVKFLKGQLKLLSNKRQIEDHADNGGDKRPRLEE</sequence>
<reference evidence="7" key="1">
    <citation type="journal article" date="2024" name="IScience">
        <title>Strigolactones Initiate the Formation of Haustorium-like Structures in Castilleja.</title>
        <authorList>
            <person name="Buerger M."/>
            <person name="Peterson D."/>
            <person name="Chory J."/>
        </authorList>
    </citation>
    <scope>NUCLEOTIDE SEQUENCE [LARGE SCALE GENOMIC DNA]</scope>
</reference>
<dbReference type="InterPro" id="IPR017853">
    <property type="entry name" value="GH"/>
</dbReference>
<proteinExistence type="inferred from homology"/>
<evidence type="ECO:0000256" key="3">
    <source>
        <dbReference type="ARBA" id="ARBA00023295"/>
    </source>
</evidence>
<feature type="compositionally biased region" description="Basic and acidic residues" evidence="5">
    <location>
        <begin position="22"/>
        <end position="36"/>
    </location>
</feature>